<dbReference type="PANTHER" id="PTHR30469:SF33">
    <property type="entry name" value="SLR1207 PROTEIN"/>
    <property type="match status" value="1"/>
</dbReference>
<proteinExistence type="inferred from homology"/>
<dbReference type="EMBL" id="JQZV01000003">
    <property type="protein sequence ID" value="KGN93460.1"/>
    <property type="molecule type" value="Genomic_DNA"/>
</dbReference>
<feature type="transmembrane region" description="Helical" evidence="2">
    <location>
        <begin position="7"/>
        <end position="28"/>
    </location>
</feature>
<gene>
    <name evidence="4" type="ORF">HQ43_02175</name>
</gene>
<keyword evidence="5" id="KW-1185">Reference proteome</keyword>
<comment type="similarity">
    <text evidence="1">Belongs to the membrane fusion protein (MFP) (TC 8.A.1) family.</text>
</comment>
<evidence type="ECO:0000256" key="2">
    <source>
        <dbReference type="SAM" id="Phobius"/>
    </source>
</evidence>
<evidence type="ECO:0000259" key="3">
    <source>
        <dbReference type="Pfam" id="PF25990"/>
    </source>
</evidence>
<name>A0ABR4XMV3_9PORP</name>
<dbReference type="Gene3D" id="2.40.30.170">
    <property type="match status" value="1"/>
</dbReference>
<comment type="caution">
    <text evidence="4">The sequence shown here is derived from an EMBL/GenBank/DDBJ whole genome shotgun (WGS) entry which is preliminary data.</text>
</comment>
<accession>A0ABR4XMV3</accession>
<organism evidence="4 5">
    <name type="scientific">Porphyromonas canoris</name>
    <dbReference type="NCBI Taxonomy" id="36875"/>
    <lineage>
        <taxon>Bacteria</taxon>
        <taxon>Pseudomonadati</taxon>
        <taxon>Bacteroidota</taxon>
        <taxon>Bacteroidia</taxon>
        <taxon>Bacteroidales</taxon>
        <taxon>Porphyromonadaceae</taxon>
        <taxon>Porphyromonas</taxon>
    </lineage>
</organism>
<dbReference type="SUPFAM" id="SSF111369">
    <property type="entry name" value="HlyD-like secretion proteins"/>
    <property type="match status" value="1"/>
</dbReference>
<dbReference type="Gene3D" id="2.40.420.20">
    <property type="match status" value="1"/>
</dbReference>
<dbReference type="PANTHER" id="PTHR30469">
    <property type="entry name" value="MULTIDRUG RESISTANCE PROTEIN MDTA"/>
    <property type="match status" value="1"/>
</dbReference>
<protein>
    <recommendedName>
        <fullName evidence="3">YknX-like beta-barrel domain-containing protein</fullName>
    </recommendedName>
</protein>
<keyword evidence="2" id="KW-0812">Transmembrane</keyword>
<keyword evidence="2" id="KW-1133">Transmembrane helix</keyword>
<dbReference type="InterPro" id="IPR006143">
    <property type="entry name" value="RND_pump_MFP"/>
</dbReference>
<reference evidence="4 5" key="1">
    <citation type="submission" date="2014-08" db="EMBL/GenBank/DDBJ databases">
        <title>Porphyromonas canoris strain:OH2762 Genome sequencing.</title>
        <authorList>
            <person name="Wallis C."/>
            <person name="Deusch O."/>
            <person name="O'Flynn C."/>
            <person name="Davis I."/>
            <person name="Jospin G."/>
            <person name="Darling A.E."/>
            <person name="Coil D.A."/>
            <person name="Alexiev A."/>
            <person name="Horsfall A."/>
            <person name="Kirkwood N."/>
            <person name="Harris S."/>
            <person name="Eisen J.A."/>
        </authorList>
    </citation>
    <scope>NUCLEOTIDE SEQUENCE [LARGE SCALE GENOMIC DNA]</scope>
    <source>
        <strain evidence="5">COT-108 OH2762</strain>
    </source>
</reference>
<dbReference type="Pfam" id="PF25990">
    <property type="entry name" value="Beta-barrel_YknX"/>
    <property type="match status" value="1"/>
</dbReference>
<dbReference type="Gene3D" id="2.40.50.100">
    <property type="match status" value="1"/>
</dbReference>
<sequence length="367" mass="39861">MSKKKRVLKVILGVVIALVVISVVGTIISKTGNKTVAYETLNPTTNDTVELNTILTGSIEPRDLVLIKPQMTGIVAELLKQPGEMVQAGELVARIAMVPDIATVQNAQARVETALIQLNQVREVYERDKSLYEQKVLATERFQESKAAFDRATIDYNSAKETLELVSKGSSASTKSSNNTLVRATVSGLILEQPVKIGQSVIQSNNFNEGTTIVSIADLKDLLFIGNVNESDVAKIKVGADVTIRIGAMPKKTFPATVEYVSPKGVQTSGSVMFEVKAALDKTDLTGIRAGFSSNAEIILERKENVMTIPEKCVYYEGDKSFVYVSKGGSKEEDFEKKEVQLGISDGLKVEVLSGLTENEIIRGNKK</sequence>
<evidence type="ECO:0000313" key="5">
    <source>
        <dbReference type="Proteomes" id="UP000030101"/>
    </source>
</evidence>
<dbReference type="NCBIfam" id="TIGR01730">
    <property type="entry name" value="RND_mfp"/>
    <property type="match status" value="1"/>
</dbReference>
<evidence type="ECO:0000256" key="1">
    <source>
        <dbReference type="ARBA" id="ARBA00009477"/>
    </source>
</evidence>
<dbReference type="RefSeq" id="WP_036788955.1">
    <property type="nucleotide sequence ID" value="NZ_JQZV01000003.1"/>
</dbReference>
<evidence type="ECO:0000313" key="4">
    <source>
        <dbReference type="EMBL" id="KGN93460.1"/>
    </source>
</evidence>
<feature type="domain" description="YknX-like beta-barrel" evidence="3">
    <location>
        <begin position="226"/>
        <end position="298"/>
    </location>
</feature>
<dbReference type="Gene3D" id="1.10.287.470">
    <property type="entry name" value="Helix hairpin bin"/>
    <property type="match status" value="1"/>
</dbReference>
<keyword evidence="2" id="KW-0472">Membrane</keyword>
<dbReference type="InterPro" id="IPR058636">
    <property type="entry name" value="Beta-barrel_YknX"/>
</dbReference>
<dbReference type="Proteomes" id="UP000030101">
    <property type="component" value="Unassembled WGS sequence"/>
</dbReference>